<dbReference type="InterPro" id="IPR005665">
    <property type="entry name" value="SecF_bac"/>
</dbReference>
<evidence type="ECO:0000313" key="14">
    <source>
        <dbReference type="EMBL" id="OFI05247.1"/>
    </source>
</evidence>
<evidence type="ECO:0000256" key="11">
    <source>
        <dbReference type="ARBA" id="ARBA00061053"/>
    </source>
</evidence>
<comment type="caution">
    <text evidence="14">The sequence shown here is derived from an EMBL/GenBank/DDBJ whole genome shotgun (WGS) entry which is preliminary data.</text>
</comment>
<evidence type="ECO:0000256" key="8">
    <source>
        <dbReference type="ARBA" id="ARBA00023136"/>
    </source>
</evidence>
<keyword evidence="8 12" id="KW-0472">Membrane</keyword>
<comment type="similarity">
    <text evidence="11">In the N-terminal section; belongs to the SecD/SecF family. SecD subfamily.</text>
</comment>
<dbReference type="FunFam" id="1.20.1640.10:FF:000024">
    <property type="entry name" value="Multifunctional fusion protein"/>
    <property type="match status" value="1"/>
</dbReference>
<dbReference type="AlphaFoldDB" id="A0A1E8EWT7"/>
<comment type="subunit">
    <text evidence="12">Forms a complex with SecD. Part of the essential Sec protein translocation apparatus which comprises SecA, SecYEG and auxiliary proteins SecDF. Other proteins may also be involved.</text>
</comment>
<dbReference type="GO" id="GO:0043952">
    <property type="term" value="P:protein transport by the Sec complex"/>
    <property type="evidence" value="ECO:0007669"/>
    <property type="project" value="UniProtKB-UniRule"/>
</dbReference>
<feature type="transmembrane region" description="Helical" evidence="12">
    <location>
        <begin position="154"/>
        <end position="175"/>
    </location>
</feature>
<dbReference type="Pfam" id="PF02355">
    <property type="entry name" value="SecD_SecF_C"/>
    <property type="match status" value="1"/>
</dbReference>
<dbReference type="PRINTS" id="PR01755">
    <property type="entry name" value="SECFTRNLCASE"/>
</dbReference>
<evidence type="ECO:0000256" key="9">
    <source>
        <dbReference type="ARBA" id="ARBA00059018"/>
    </source>
</evidence>
<feature type="transmembrane region" description="Helical" evidence="12">
    <location>
        <begin position="256"/>
        <end position="282"/>
    </location>
</feature>
<evidence type="ECO:0000256" key="7">
    <source>
        <dbReference type="ARBA" id="ARBA00023010"/>
    </source>
</evidence>
<comment type="similarity">
    <text evidence="12">Belongs to the SecD/SecF family. SecF subfamily.</text>
</comment>
<accession>A0A1E8EWT7</accession>
<feature type="transmembrane region" description="Helical" evidence="12">
    <location>
        <begin position="232"/>
        <end position="250"/>
    </location>
</feature>
<comment type="similarity">
    <text evidence="10">In the C-terminal section; belongs to the SecD/SecF family. SecF subfamily.</text>
</comment>
<keyword evidence="15" id="KW-1185">Reference proteome</keyword>
<evidence type="ECO:0000256" key="3">
    <source>
        <dbReference type="ARBA" id="ARBA00022475"/>
    </source>
</evidence>
<evidence type="ECO:0000256" key="4">
    <source>
        <dbReference type="ARBA" id="ARBA00022692"/>
    </source>
</evidence>
<reference evidence="14 15" key="1">
    <citation type="submission" date="2016-06" db="EMBL/GenBank/DDBJ databases">
        <title>Genome sequence of Clostridium acetireducens DSM 10703.</title>
        <authorList>
            <person name="Poehlein A."/>
            <person name="Fluechter S."/>
            <person name="Duerre P."/>
            <person name="Daniel R."/>
        </authorList>
    </citation>
    <scope>NUCLEOTIDE SEQUENCE [LARGE SCALE GENOMIC DNA]</scope>
    <source>
        <strain evidence="14 15">DSM 10703</strain>
    </source>
</reference>
<dbReference type="PANTHER" id="PTHR30081:SF8">
    <property type="entry name" value="PROTEIN TRANSLOCASE SUBUNIT SECF"/>
    <property type="match status" value="1"/>
</dbReference>
<feature type="transmembrane region" description="Helical" evidence="12">
    <location>
        <begin position="12"/>
        <end position="32"/>
    </location>
</feature>
<feature type="domain" description="Protein export membrane protein SecD/SecF C-terminal" evidence="13">
    <location>
        <begin position="108"/>
        <end position="284"/>
    </location>
</feature>
<evidence type="ECO:0000256" key="1">
    <source>
        <dbReference type="ARBA" id="ARBA00004651"/>
    </source>
</evidence>
<sequence length="292" mass="32761">MRFKNTLKIIENTKIWFTISLIIIVVGFGALITKGLNYGIDFRGGTILVIEMEKDFNKPDVDKIVKKYASDAITNKANRTQIEIKSNNITDDEAKKIFSELKGKYKLKDKDLVSQNRIGASVGKELKQKAVTSLVLATLAMLLYVAIRFEFKFGLAAILGLVHDIMITIGVYAIFQIPLNSSFIAAILTIVGYSINDTIVIFDRIRENKKKFRKINDEELANISITQTMSRSINTVLTTLITITSVYILVPSVRDFTFPLLIGIVCGCYSSIFISSPIWVIFKNKSLKKARA</sequence>
<dbReference type="NCBIfam" id="TIGR00916">
    <property type="entry name" value="2A0604s01"/>
    <property type="match status" value="1"/>
</dbReference>
<keyword evidence="3 12" id="KW-1003">Cell membrane</keyword>
<keyword evidence="5 12" id="KW-0653">Protein transport</keyword>
<comment type="function">
    <text evidence="9 12">Part of the Sec protein translocase complex. Interacts with the SecYEG preprotein conducting channel. SecDF uses the proton motive force (PMF) to complete protein translocation after the ATP-dependent function of SecA.</text>
</comment>
<feature type="transmembrane region" description="Helical" evidence="12">
    <location>
        <begin position="181"/>
        <end position="202"/>
    </location>
</feature>
<dbReference type="Proteomes" id="UP000175744">
    <property type="component" value="Unassembled WGS sequence"/>
</dbReference>
<evidence type="ECO:0000256" key="5">
    <source>
        <dbReference type="ARBA" id="ARBA00022927"/>
    </source>
</evidence>
<gene>
    <name evidence="12 14" type="primary">secF</name>
    <name evidence="14" type="ORF">CLOACE_18650</name>
</gene>
<keyword evidence="2 12" id="KW-0813">Transport</keyword>
<dbReference type="InterPro" id="IPR055344">
    <property type="entry name" value="SecD_SecF_C_bact"/>
</dbReference>
<evidence type="ECO:0000313" key="15">
    <source>
        <dbReference type="Proteomes" id="UP000175744"/>
    </source>
</evidence>
<dbReference type="OrthoDB" id="9805019at2"/>
<dbReference type="STRING" id="1121290.CLAOCE_18650"/>
<evidence type="ECO:0000256" key="6">
    <source>
        <dbReference type="ARBA" id="ARBA00022989"/>
    </source>
</evidence>
<dbReference type="InterPro" id="IPR022645">
    <property type="entry name" value="SecD/SecF_bac"/>
</dbReference>
<dbReference type="RefSeq" id="WP_070110832.1">
    <property type="nucleotide sequence ID" value="NZ_LZFO01000032.1"/>
</dbReference>
<dbReference type="NCBIfam" id="TIGR00966">
    <property type="entry name" value="transloc_SecF"/>
    <property type="match status" value="1"/>
</dbReference>
<dbReference type="GO" id="GO:0005886">
    <property type="term" value="C:plasma membrane"/>
    <property type="evidence" value="ECO:0007669"/>
    <property type="project" value="UniProtKB-SubCell"/>
</dbReference>
<name>A0A1E8EWT7_9CLOT</name>
<evidence type="ECO:0000259" key="13">
    <source>
        <dbReference type="Pfam" id="PF02355"/>
    </source>
</evidence>
<protein>
    <recommendedName>
        <fullName evidence="12">Protein-export membrane protein SecF</fullName>
    </recommendedName>
</protein>
<proteinExistence type="inferred from homology"/>
<dbReference type="GO" id="GO:0006605">
    <property type="term" value="P:protein targeting"/>
    <property type="evidence" value="ECO:0007669"/>
    <property type="project" value="UniProtKB-UniRule"/>
</dbReference>
<evidence type="ECO:0000256" key="12">
    <source>
        <dbReference type="HAMAP-Rule" id="MF_01464"/>
    </source>
</evidence>
<dbReference type="Gene3D" id="1.20.1640.10">
    <property type="entry name" value="Multidrug efflux transporter AcrB transmembrane domain"/>
    <property type="match status" value="1"/>
</dbReference>
<feature type="transmembrane region" description="Helical" evidence="12">
    <location>
        <begin position="130"/>
        <end position="147"/>
    </location>
</feature>
<dbReference type="GO" id="GO:0015450">
    <property type="term" value="F:protein-transporting ATPase activity"/>
    <property type="evidence" value="ECO:0007669"/>
    <property type="project" value="InterPro"/>
</dbReference>
<keyword evidence="4 12" id="KW-0812">Transmembrane</keyword>
<organism evidence="14 15">
    <name type="scientific">Clostridium acetireducens DSM 10703</name>
    <dbReference type="NCBI Taxonomy" id="1121290"/>
    <lineage>
        <taxon>Bacteria</taxon>
        <taxon>Bacillati</taxon>
        <taxon>Bacillota</taxon>
        <taxon>Clostridia</taxon>
        <taxon>Eubacteriales</taxon>
        <taxon>Clostridiaceae</taxon>
        <taxon>Clostridium</taxon>
    </lineage>
</organism>
<dbReference type="SUPFAM" id="SSF82866">
    <property type="entry name" value="Multidrug efflux transporter AcrB transmembrane domain"/>
    <property type="match status" value="1"/>
</dbReference>
<dbReference type="InterPro" id="IPR022646">
    <property type="entry name" value="SecD/SecF_CS"/>
</dbReference>
<evidence type="ECO:0000256" key="2">
    <source>
        <dbReference type="ARBA" id="ARBA00022448"/>
    </source>
</evidence>
<comment type="subcellular location">
    <subcellularLocation>
        <location evidence="1 12">Cell membrane</location>
        <topology evidence="1 12">Multi-pass membrane protein</topology>
    </subcellularLocation>
</comment>
<dbReference type="InterPro" id="IPR022813">
    <property type="entry name" value="SecD/SecF_arch_bac"/>
</dbReference>
<dbReference type="Pfam" id="PF07549">
    <property type="entry name" value="Sec_GG"/>
    <property type="match status" value="1"/>
</dbReference>
<dbReference type="PANTHER" id="PTHR30081">
    <property type="entry name" value="PROTEIN-EXPORT MEMBRANE PROTEIN SEC"/>
    <property type="match status" value="1"/>
</dbReference>
<keyword evidence="6 12" id="KW-1133">Transmembrane helix</keyword>
<dbReference type="EMBL" id="LZFO01000032">
    <property type="protein sequence ID" value="OFI05247.1"/>
    <property type="molecule type" value="Genomic_DNA"/>
</dbReference>
<evidence type="ECO:0000256" key="10">
    <source>
        <dbReference type="ARBA" id="ARBA00060856"/>
    </source>
</evidence>
<dbReference type="HAMAP" id="MF_01464_B">
    <property type="entry name" value="SecF_B"/>
    <property type="match status" value="1"/>
</dbReference>
<dbReference type="GO" id="GO:0065002">
    <property type="term" value="P:intracellular protein transmembrane transport"/>
    <property type="evidence" value="ECO:0007669"/>
    <property type="project" value="UniProtKB-UniRule"/>
</dbReference>
<dbReference type="InterPro" id="IPR048634">
    <property type="entry name" value="SecD_SecF_C"/>
</dbReference>
<dbReference type="PATRIC" id="fig|1121290.3.peg.1884"/>
<keyword evidence="7 12" id="KW-0811">Translocation</keyword>